<gene>
    <name evidence="1" type="ORF">HMPREF0372_03724</name>
</gene>
<dbReference type="Proteomes" id="UP000004459">
    <property type="component" value="Unassembled WGS sequence"/>
</dbReference>
<sequence>MSLSFGLRLPGMGVSQAISNIRGQMRSALLFVLFLGGAGKQGAGHSILFQIKLMAYFYCYYSLSRWLFQVL</sequence>
<comment type="caution">
    <text evidence="1">The sequence shown here is derived from an EMBL/GenBank/DDBJ whole genome shotgun (WGS) entry which is preliminary data.</text>
</comment>
<name>G9YW09_FLAPL</name>
<proteinExistence type="predicted"/>
<evidence type="ECO:0000313" key="2">
    <source>
        <dbReference type="Proteomes" id="UP000004459"/>
    </source>
</evidence>
<protein>
    <submittedName>
        <fullName evidence="1">Uncharacterized protein</fullName>
    </submittedName>
</protein>
<evidence type="ECO:0000313" key="1">
    <source>
        <dbReference type="EMBL" id="EHM39708.1"/>
    </source>
</evidence>
<reference evidence="1 2" key="1">
    <citation type="submission" date="2011-08" db="EMBL/GenBank/DDBJ databases">
        <authorList>
            <person name="Weinstock G."/>
            <person name="Sodergren E."/>
            <person name="Clifton S."/>
            <person name="Fulton L."/>
            <person name="Fulton B."/>
            <person name="Courtney L."/>
            <person name="Fronick C."/>
            <person name="Harrison M."/>
            <person name="Strong C."/>
            <person name="Farmer C."/>
            <person name="Delahaunty K."/>
            <person name="Markovic C."/>
            <person name="Hall O."/>
            <person name="Minx P."/>
            <person name="Tomlinson C."/>
            <person name="Mitreva M."/>
            <person name="Hou S."/>
            <person name="Chen J."/>
            <person name="Wollam A."/>
            <person name="Pepin K.H."/>
            <person name="Johnson M."/>
            <person name="Bhonagiri V."/>
            <person name="Zhang X."/>
            <person name="Suruliraj S."/>
            <person name="Warren W."/>
            <person name="Chinwalla A."/>
            <person name="Mardis E.R."/>
            <person name="Wilson R.K."/>
        </authorList>
    </citation>
    <scope>NUCLEOTIDE SEQUENCE [LARGE SCALE GENOMIC DNA]</scope>
    <source>
        <strain evidence="1 2">ATCC 29863</strain>
    </source>
</reference>
<accession>G9YW09</accession>
<organism evidence="1 2">
    <name type="scientific">Flavonifractor plautii ATCC 29863</name>
    <dbReference type="NCBI Taxonomy" id="411475"/>
    <lineage>
        <taxon>Bacteria</taxon>
        <taxon>Bacillati</taxon>
        <taxon>Bacillota</taxon>
        <taxon>Clostridia</taxon>
        <taxon>Eubacteriales</taxon>
        <taxon>Oscillospiraceae</taxon>
        <taxon>Flavonifractor</taxon>
    </lineage>
</organism>
<dbReference type="EMBL" id="AGCK01000301">
    <property type="protein sequence ID" value="EHM39708.1"/>
    <property type="molecule type" value="Genomic_DNA"/>
</dbReference>
<dbReference type="HOGENOM" id="CLU_2734118_0_0_9"/>
<dbReference type="AlphaFoldDB" id="G9YW09"/>